<feature type="transmembrane region" description="Helical" evidence="1">
    <location>
        <begin position="176"/>
        <end position="206"/>
    </location>
</feature>
<name>A0A1F6MRL8_9BACT</name>
<reference evidence="2 3" key="1">
    <citation type="journal article" date="2016" name="Nat. Commun.">
        <title>Thousands of microbial genomes shed light on interconnected biogeochemical processes in an aquifer system.</title>
        <authorList>
            <person name="Anantharaman K."/>
            <person name="Brown C.T."/>
            <person name="Hug L.A."/>
            <person name="Sharon I."/>
            <person name="Castelle C.J."/>
            <person name="Probst A.J."/>
            <person name="Thomas B.C."/>
            <person name="Singh A."/>
            <person name="Wilkins M.J."/>
            <person name="Karaoz U."/>
            <person name="Brodie E.L."/>
            <person name="Williams K.H."/>
            <person name="Hubbard S.S."/>
            <person name="Banfield J.F."/>
        </authorList>
    </citation>
    <scope>NUCLEOTIDE SEQUENCE [LARGE SCALE GENOMIC DNA]</scope>
</reference>
<feature type="transmembrane region" description="Helical" evidence="1">
    <location>
        <begin position="148"/>
        <end position="164"/>
    </location>
</feature>
<keyword evidence="1" id="KW-0472">Membrane</keyword>
<dbReference type="STRING" id="1798692.A3G00_02390"/>
<gene>
    <name evidence="2" type="ORF">A3G00_02390</name>
</gene>
<feature type="transmembrane region" description="Helical" evidence="1">
    <location>
        <begin position="212"/>
        <end position="236"/>
    </location>
</feature>
<evidence type="ECO:0000256" key="1">
    <source>
        <dbReference type="SAM" id="Phobius"/>
    </source>
</evidence>
<feature type="transmembrane region" description="Helical" evidence="1">
    <location>
        <begin position="371"/>
        <end position="392"/>
    </location>
</feature>
<evidence type="ECO:0008006" key="4">
    <source>
        <dbReference type="Google" id="ProtNLM"/>
    </source>
</evidence>
<evidence type="ECO:0000313" key="3">
    <source>
        <dbReference type="Proteomes" id="UP000178347"/>
    </source>
</evidence>
<dbReference type="Proteomes" id="UP000178347">
    <property type="component" value="Unassembled WGS sequence"/>
</dbReference>
<dbReference type="AlphaFoldDB" id="A0A1F6MRL8"/>
<feature type="transmembrane region" description="Helical" evidence="1">
    <location>
        <begin position="294"/>
        <end position="316"/>
    </location>
</feature>
<accession>A0A1F6MRL8</accession>
<feature type="transmembrane region" description="Helical" evidence="1">
    <location>
        <begin position="328"/>
        <end position="350"/>
    </location>
</feature>
<evidence type="ECO:0000313" key="2">
    <source>
        <dbReference type="EMBL" id="OGH74282.1"/>
    </source>
</evidence>
<keyword evidence="1" id="KW-0812">Transmembrane</keyword>
<proteinExistence type="predicted"/>
<dbReference type="EMBL" id="MFQN01000019">
    <property type="protein sequence ID" value="OGH74282.1"/>
    <property type="molecule type" value="Genomic_DNA"/>
</dbReference>
<keyword evidence="1" id="KW-1133">Transmembrane helix</keyword>
<sequence>MIASILVAVAGFLTDFNNTRKYGGIDLRDRVVGARVASELNRDPYFFKWTSDLSDRFLDPLDNRAIPLYTRLTVTPAVLSLHSLFSEIPYKAQRYFWFFIQWVSLLGSIYLLAKILSDNSDNRALIWILGLLGISGSMFWRLHSERGQIYILYIFLFSFSFYLYDKYQKKNNNRRFNSLFVASALIFGYLISLRPTFIFAIIPFLIYKKFKFASIIIAGMAASVLISSLLSPAPLWKSYSRSIQLQTLLFSDETINYQPYDQNIADGLNLKNSLSVPGEDSSLFRIFRAVFNQWFSSQTLFILLLGFLIIISLIIYKYKIPEISSRQLFFLAIALSFFSEFFIAAPRWPYANVIWLIPLSIMIAEAKKIAVSRLVILADVIVFLGLIANLGFHLIPRFTFIGDVGIPTATLLFLIAMLRRVSTKKDVFAVQ</sequence>
<feature type="transmembrane region" description="Helical" evidence="1">
    <location>
        <begin position="95"/>
        <end position="113"/>
    </location>
</feature>
<feature type="transmembrane region" description="Helical" evidence="1">
    <location>
        <begin position="398"/>
        <end position="418"/>
    </location>
</feature>
<comment type="caution">
    <text evidence="2">The sequence shown here is derived from an EMBL/GenBank/DDBJ whole genome shotgun (WGS) entry which is preliminary data.</text>
</comment>
<protein>
    <recommendedName>
        <fullName evidence="4">Glycosyltransferase RgtA/B/C/D-like domain-containing protein</fullName>
    </recommendedName>
</protein>
<feature type="transmembrane region" description="Helical" evidence="1">
    <location>
        <begin position="125"/>
        <end position="142"/>
    </location>
</feature>
<organism evidence="2 3">
    <name type="scientific">Candidatus Magasanikbacteria bacterium RIFCSPLOWO2_12_FULL_43_12</name>
    <dbReference type="NCBI Taxonomy" id="1798692"/>
    <lineage>
        <taxon>Bacteria</taxon>
        <taxon>Candidatus Magasanikiibacteriota</taxon>
    </lineage>
</organism>